<evidence type="ECO:0000313" key="2">
    <source>
        <dbReference type="EMBL" id="CAE4589837.1"/>
    </source>
</evidence>
<feature type="signal peptide" evidence="1">
    <location>
        <begin position="1"/>
        <end position="17"/>
    </location>
</feature>
<organism evidence="2">
    <name type="scientific">Ditylum brightwellii</name>
    <dbReference type="NCBI Taxonomy" id="49249"/>
    <lineage>
        <taxon>Eukaryota</taxon>
        <taxon>Sar</taxon>
        <taxon>Stramenopiles</taxon>
        <taxon>Ochrophyta</taxon>
        <taxon>Bacillariophyta</taxon>
        <taxon>Mediophyceae</taxon>
        <taxon>Lithodesmiophycidae</taxon>
        <taxon>Lithodesmiales</taxon>
        <taxon>Lithodesmiaceae</taxon>
        <taxon>Ditylum</taxon>
    </lineage>
</organism>
<gene>
    <name evidence="2" type="ORF">DBRI00130_LOCUS5839</name>
</gene>
<proteinExistence type="predicted"/>
<accession>A0A6V2BWI8</accession>
<reference evidence="2" key="1">
    <citation type="submission" date="2021-01" db="EMBL/GenBank/DDBJ databases">
        <authorList>
            <person name="Corre E."/>
            <person name="Pelletier E."/>
            <person name="Niang G."/>
            <person name="Scheremetjew M."/>
            <person name="Finn R."/>
            <person name="Kale V."/>
            <person name="Holt S."/>
            <person name="Cochrane G."/>
            <person name="Meng A."/>
            <person name="Brown T."/>
            <person name="Cohen L."/>
        </authorList>
    </citation>
    <scope>NUCLEOTIDE SEQUENCE</scope>
    <source>
        <strain evidence="2">GSO104</strain>
    </source>
</reference>
<protein>
    <submittedName>
        <fullName evidence="2">Uncharacterized protein</fullName>
    </submittedName>
</protein>
<evidence type="ECO:0000256" key="1">
    <source>
        <dbReference type="SAM" id="SignalP"/>
    </source>
</evidence>
<dbReference type="AlphaFoldDB" id="A0A6V2BWI8"/>
<dbReference type="EMBL" id="HBNS01007209">
    <property type="protein sequence ID" value="CAE4589837.1"/>
    <property type="molecule type" value="Transcribed_RNA"/>
</dbReference>
<sequence>MFKTIALLLALPCMSTALSVETKLGSTFGIDASYHEKMMHPIRFLLSDQCETESGLLFLDPTILAATFELLLAPLSGDEYCTSTISISKVEVTCDFGSYDTSDFAAACEKNSGQFVRYSSLVTDEEDDFLTKITYKNNPFCLGASCSIEELGDILASETEDEMGFNGTSTVELLSVDTTSGAYGHRVPLALFTLGLAFLALLS</sequence>
<keyword evidence="1" id="KW-0732">Signal</keyword>
<feature type="chain" id="PRO_5030160872" evidence="1">
    <location>
        <begin position="18"/>
        <end position="203"/>
    </location>
</feature>
<name>A0A6V2BWI8_9STRA</name>